<comment type="caution">
    <text evidence="15">The sequence shown here is derived from an EMBL/GenBank/DDBJ whole genome shotgun (WGS) entry which is preliminary data.</text>
</comment>
<dbReference type="Pfam" id="PF00583">
    <property type="entry name" value="Acetyltransf_1"/>
    <property type="match status" value="1"/>
</dbReference>
<evidence type="ECO:0000256" key="11">
    <source>
        <dbReference type="ARBA" id="ARBA00049002"/>
    </source>
</evidence>
<sequence>MSCLTQDTHLEKYTYHAKFIELGLITEHNINQIKLINQTIFPIKYGESFYKKCTISSDLCKCAFYKGLIVGNVCCKIISVGGISCLYIMTLGCLPSYRCVGIGSKMLEYVHQLAKDKNIRLIQLHVHTVNNDAVQFYKKRNYTISATVENYYCLLEPKSAFILEKMLD</sequence>
<evidence type="ECO:0000256" key="1">
    <source>
        <dbReference type="ARBA" id="ARBA00004496"/>
    </source>
</evidence>
<dbReference type="AlphaFoldDB" id="A0A177BBK7"/>
<accession>A0A177BBK7</accession>
<dbReference type="EMBL" id="LWCA01000039">
    <property type="protein sequence ID" value="OAF71585.1"/>
    <property type="molecule type" value="Genomic_DNA"/>
</dbReference>
<gene>
    <name evidence="15" type="ORF">A3Q56_00645</name>
</gene>
<dbReference type="PANTHER" id="PTHR42919">
    <property type="entry name" value="N-ALPHA-ACETYLTRANSFERASE"/>
    <property type="match status" value="1"/>
</dbReference>
<dbReference type="EC" id="2.3.1.258" evidence="5"/>
<protein>
    <recommendedName>
        <fullName evidence="5">N-terminal methionine N(alpha)-acetyltransferase NatE</fullName>
        <ecNumber evidence="5">2.3.1.258</ecNumber>
    </recommendedName>
</protein>
<keyword evidence="4" id="KW-0012">Acyltransferase</keyword>
<dbReference type="Gene3D" id="3.40.630.30">
    <property type="match status" value="1"/>
</dbReference>
<keyword evidence="16" id="KW-1185">Reference proteome</keyword>
<evidence type="ECO:0000256" key="6">
    <source>
        <dbReference type="ARBA" id="ARBA00048251"/>
    </source>
</evidence>
<comment type="catalytic activity">
    <reaction evidence="11">
        <text>N-terminal L-methionyl-L-alanyl-[protein] + acetyl-CoA = N-terminal N(alpha)-acetyl-L-methionyl-L-alanyl-[protein] + CoA + H(+)</text>
        <dbReference type="Rhea" id="RHEA:50564"/>
        <dbReference type="Rhea" id="RHEA-COMP:12726"/>
        <dbReference type="Rhea" id="RHEA-COMP:12727"/>
        <dbReference type="ChEBI" id="CHEBI:15378"/>
        <dbReference type="ChEBI" id="CHEBI:57287"/>
        <dbReference type="ChEBI" id="CHEBI:57288"/>
        <dbReference type="ChEBI" id="CHEBI:133398"/>
        <dbReference type="ChEBI" id="CHEBI:133399"/>
        <dbReference type="EC" id="2.3.1.258"/>
    </reaction>
</comment>
<name>A0A177BBK7_9BILA</name>
<organism evidence="15 16">
    <name type="scientific">Intoshia linei</name>
    <dbReference type="NCBI Taxonomy" id="1819745"/>
    <lineage>
        <taxon>Eukaryota</taxon>
        <taxon>Metazoa</taxon>
        <taxon>Spiralia</taxon>
        <taxon>Lophotrochozoa</taxon>
        <taxon>Mesozoa</taxon>
        <taxon>Orthonectida</taxon>
        <taxon>Rhopaluridae</taxon>
        <taxon>Intoshia</taxon>
    </lineage>
</organism>
<evidence type="ECO:0000256" key="13">
    <source>
        <dbReference type="ARBA" id="ARBA00049454"/>
    </source>
</evidence>
<dbReference type="InterPro" id="IPR016181">
    <property type="entry name" value="Acyl_CoA_acyltransferase"/>
</dbReference>
<evidence type="ECO:0000256" key="2">
    <source>
        <dbReference type="ARBA" id="ARBA00022490"/>
    </source>
</evidence>
<keyword evidence="2" id="KW-0963">Cytoplasm</keyword>
<dbReference type="InterPro" id="IPR000182">
    <property type="entry name" value="GNAT_dom"/>
</dbReference>
<comment type="catalytic activity">
    <reaction evidence="12">
        <text>N-terminal L-methionyl-L-leucyl-[protein] + acetyl-CoA = N-terminal N(alpha)-acetyl-L-methionyl-L-leucyl-[protein] + CoA + H(+)</text>
        <dbReference type="Rhea" id="RHEA:50520"/>
        <dbReference type="Rhea" id="RHEA-COMP:12711"/>
        <dbReference type="Rhea" id="RHEA-COMP:12712"/>
        <dbReference type="ChEBI" id="CHEBI:15378"/>
        <dbReference type="ChEBI" id="CHEBI:57287"/>
        <dbReference type="ChEBI" id="CHEBI:57288"/>
        <dbReference type="ChEBI" id="CHEBI:133377"/>
        <dbReference type="ChEBI" id="CHEBI:133378"/>
        <dbReference type="EC" id="2.3.1.258"/>
    </reaction>
</comment>
<dbReference type="GO" id="GO:0007064">
    <property type="term" value="P:mitotic sister chromatid cohesion"/>
    <property type="evidence" value="ECO:0007669"/>
    <property type="project" value="TreeGrafter"/>
</dbReference>
<dbReference type="PANTHER" id="PTHR42919:SF8">
    <property type="entry name" value="N-ALPHA-ACETYLTRANSFERASE 50"/>
    <property type="match status" value="1"/>
</dbReference>
<comment type="catalytic activity">
    <reaction evidence="6">
        <text>N-terminal L-methionyl-L-seryl-[protein] + acetyl-CoA = N-terminal N(alpha)-acetyl-L-methionyl-L-seryl-[protein] + CoA + H(+)</text>
        <dbReference type="Rhea" id="RHEA:50568"/>
        <dbReference type="Rhea" id="RHEA-COMP:12728"/>
        <dbReference type="Rhea" id="RHEA-COMP:12729"/>
        <dbReference type="ChEBI" id="CHEBI:15378"/>
        <dbReference type="ChEBI" id="CHEBI:57287"/>
        <dbReference type="ChEBI" id="CHEBI:57288"/>
        <dbReference type="ChEBI" id="CHEBI:133400"/>
        <dbReference type="ChEBI" id="CHEBI:133401"/>
        <dbReference type="EC" id="2.3.1.258"/>
    </reaction>
</comment>
<dbReference type="CDD" id="cd04301">
    <property type="entry name" value="NAT_SF"/>
    <property type="match status" value="1"/>
</dbReference>
<dbReference type="SUPFAM" id="SSF55729">
    <property type="entry name" value="Acyl-CoA N-acyltransferases (Nat)"/>
    <property type="match status" value="1"/>
</dbReference>
<dbReference type="OrthoDB" id="47374at2759"/>
<dbReference type="InterPro" id="IPR051556">
    <property type="entry name" value="N-term/lysine_N-AcTrnsfr"/>
</dbReference>
<evidence type="ECO:0000313" key="16">
    <source>
        <dbReference type="Proteomes" id="UP000078046"/>
    </source>
</evidence>
<evidence type="ECO:0000256" key="10">
    <source>
        <dbReference type="ARBA" id="ARBA00048799"/>
    </source>
</evidence>
<evidence type="ECO:0000259" key="14">
    <source>
        <dbReference type="PROSITE" id="PS51186"/>
    </source>
</evidence>
<dbReference type="FunFam" id="3.40.630.30:FF:000078">
    <property type="entry name" value="N-alpha-acetyltransferase 50"/>
    <property type="match status" value="1"/>
</dbReference>
<comment type="catalytic activity">
    <reaction evidence="8">
        <text>N-terminal L-methionyl-L-phenylalanyl-[protein] + acetyl-CoA = N-terminal N(alpha)-acetyl-L-methionyl-L-phenylalanyl-[protein] + CoA + H(+)</text>
        <dbReference type="Rhea" id="RHEA:50528"/>
        <dbReference type="Rhea" id="RHEA-COMP:12715"/>
        <dbReference type="Rhea" id="RHEA-COMP:12716"/>
        <dbReference type="ChEBI" id="CHEBI:15378"/>
        <dbReference type="ChEBI" id="CHEBI:57287"/>
        <dbReference type="ChEBI" id="CHEBI:57288"/>
        <dbReference type="ChEBI" id="CHEBI:133382"/>
        <dbReference type="ChEBI" id="CHEBI:133383"/>
        <dbReference type="EC" id="2.3.1.258"/>
    </reaction>
</comment>
<evidence type="ECO:0000313" key="15">
    <source>
        <dbReference type="EMBL" id="OAF71585.1"/>
    </source>
</evidence>
<feature type="domain" description="N-acetyltransferase" evidence="14">
    <location>
        <begin position="20"/>
        <end position="168"/>
    </location>
</feature>
<evidence type="ECO:0000256" key="5">
    <source>
        <dbReference type="ARBA" id="ARBA00039121"/>
    </source>
</evidence>
<comment type="subcellular location">
    <subcellularLocation>
        <location evidence="1">Cytoplasm</location>
    </subcellularLocation>
</comment>
<evidence type="ECO:0000256" key="12">
    <source>
        <dbReference type="ARBA" id="ARBA00049103"/>
    </source>
</evidence>
<evidence type="ECO:0000256" key="7">
    <source>
        <dbReference type="ARBA" id="ARBA00048335"/>
    </source>
</evidence>
<evidence type="ECO:0000256" key="3">
    <source>
        <dbReference type="ARBA" id="ARBA00022679"/>
    </source>
</evidence>
<dbReference type="PROSITE" id="PS51186">
    <property type="entry name" value="GNAT"/>
    <property type="match status" value="1"/>
</dbReference>
<comment type="catalytic activity">
    <reaction evidence="10">
        <text>N-terminal L-methionyl-L-valyl-[protein] + acetyl-CoA = N-terminal N(alpha)-acetyl-L-methionyl-L-valyl-[protein] + CoA + H(+)</text>
        <dbReference type="Rhea" id="RHEA:50572"/>
        <dbReference type="Rhea" id="RHEA-COMP:12730"/>
        <dbReference type="Rhea" id="RHEA-COMP:12731"/>
        <dbReference type="ChEBI" id="CHEBI:15378"/>
        <dbReference type="ChEBI" id="CHEBI:57287"/>
        <dbReference type="ChEBI" id="CHEBI:57288"/>
        <dbReference type="ChEBI" id="CHEBI:133402"/>
        <dbReference type="ChEBI" id="CHEBI:133403"/>
        <dbReference type="EC" id="2.3.1.258"/>
    </reaction>
</comment>
<comment type="catalytic activity">
    <reaction evidence="7">
        <text>N-terminal L-methionyl-L-tyrosyl-[protein] + acetyl-CoA = N-terminal N(alpha)-acetyl-L-methionyl-L-tyrosyl-[protein] + CoA + H(+)</text>
        <dbReference type="Rhea" id="RHEA:50532"/>
        <dbReference type="Rhea" id="RHEA-COMP:12717"/>
        <dbReference type="Rhea" id="RHEA-COMP:12718"/>
        <dbReference type="ChEBI" id="CHEBI:15378"/>
        <dbReference type="ChEBI" id="CHEBI:57287"/>
        <dbReference type="ChEBI" id="CHEBI:57288"/>
        <dbReference type="ChEBI" id="CHEBI:133384"/>
        <dbReference type="ChEBI" id="CHEBI:133385"/>
        <dbReference type="EC" id="2.3.1.258"/>
    </reaction>
</comment>
<evidence type="ECO:0000256" key="8">
    <source>
        <dbReference type="ARBA" id="ARBA00048490"/>
    </source>
</evidence>
<keyword evidence="3 15" id="KW-0808">Transferase</keyword>
<evidence type="ECO:0000256" key="4">
    <source>
        <dbReference type="ARBA" id="ARBA00023315"/>
    </source>
</evidence>
<dbReference type="Proteomes" id="UP000078046">
    <property type="component" value="Unassembled WGS sequence"/>
</dbReference>
<dbReference type="GO" id="GO:0031415">
    <property type="term" value="C:NatA complex"/>
    <property type="evidence" value="ECO:0007669"/>
    <property type="project" value="TreeGrafter"/>
</dbReference>
<comment type="catalytic activity">
    <reaction evidence="13">
        <text>N-terminal L-methionyl-L-threonyl-[protein] + acetyl-CoA = N-terminal N(alpha)-acetyl-L-methionyl-L-threonyl-[protein] + CoA + H(+)</text>
        <dbReference type="Rhea" id="RHEA:50576"/>
        <dbReference type="Rhea" id="RHEA-COMP:12732"/>
        <dbReference type="Rhea" id="RHEA-COMP:12733"/>
        <dbReference type="ChEBI" id="CHEBI:15378"/>
        <dbReference type="ChEBI" id="CHEBI:57287"/>
        <dbReference type="ChEBI" id="CHEBI:57288"/>
        <dbReference type="ChEBI" id="CHEBI:133404"/>
        <dbReference type="ChEBI" id="CHEBI:133405"/>
        <dbReference type="EC" id="2.3.1.258"/>
    </reaction>
</comment>
<dbReference type="GO" id="GO:0120518">
    <property type="term" value="F:protein N-terminal-methionine acetyltransferase activity"/>
    <property type="evidence" value="ECO:0007669"/>
    <property type="project" value="UniProtKB-EC"/>
</dbReference>
<reference evidence="15 16" key="1">
    <citation type="submission" date="2016-04" db="EMBL/GenBank/DDBJ databases">
        <title>The genome of Intoshia linei affirms orthonectids as highly simplified spiralians.</title>
        <authorList>
            <person name="Mikhailov K.V."/>
            <person name="Slusarev G.S."/>
            <person name="Nikitin M.A."/>
            <person name="Logacheva M.D."/>
            <person name="Penin A."/>
            <person name="Aleoshin V."/>
            <person name="Panchin Y.V."/>
        </authorList>
    </citation>
    <scope>NUCLEOTIDE SEQUENCE [LARGE SCALE GENOMIC DNA]</scope>
    <source>
        <strain evidence="15">Intl2013</strain>
        <tissue evidence="15">Whole animal</tissue>
    </source>
</reference>
<comment type="catalytic activity">
    <reaction evidence="9">
        <text>N-terminal L-methionyl-L-lysyl-[protein] + acetyl-CoA = N-terminal N(alpha)-acetyl-L-methionyl-L-lysyl-[protein] + CoA + H(+)</text>
        <dbReference type="Rhea" id="RHEA:50580"/>
        <dbReference type="Rhea" id="RHEA-COMP:12734"/>
        <dbReference type="Rhea" id="RHEA-COMP:12735"/>
        <dbReference type="ChEBI" id="CHEBI:15378"/>
        <dbReference type="ChEBI" id="CHEBI:57287"/>
        <dbReference type="ChEBI" id="CHEBI:57288"/>
        <dbReference type="ChEBI" id="CHEBI:133406"/>
        <dbReference type="ChEBI" id="CHEBI:133407"/>
        <dbReference type="EC" id="2.3.1.258"/>
    </reaction>
</comment>
<evidence type="ECO:0000256" key="9">
    <source>
        <dbReference type="ARBA" id="ARBA00048618"/>
    </source>
</evidence>
<proteinExistence type="predicted"/>